<evidence type="ECO:0008006" key="3">
    <source>
        <dbReference type="Google" id="ProtNLM"/>
    </source>
</evidence>
<evidence type="ECO:0000313" key="1">
    <source>
        <dbReference type="EMBL" id="GAL94186.1"/>
    </source>
</evidence>
<evidence type="ECO:0000313" key="2">
    <source>
        <dbReference type="Proteomes" id="UP000030321"/>
    </source>
</evidence>
<dbReference type="RefSeq" id="WP_045360154.1">
    <property type="nucleotide sequence ID" value="NZ_BBPA01000053.1"/>
</dbReference>
<protein>
    <recommendedName>
        <fullName evidence="3">ComEA family DNA-binding protein</fullName>
    </recommendedName>
</protein>
<accession>A0A0A1VY21</accession>
<dbReference type="Gene3D" id="1.10.150.280">
    <property type="entry name" value="AF1531-like domain"/>
    <property type="match status" value="1"/>
</dbReference>
<sequence length="176" mass="19649">MTPQNWLGRTFNPLKAKISNDPYYRFRSLDEIAMAAQLGIKINVSQAGVDDWLRLPGISIHQARMLVELLGMGVELLCLEDLAAALSVPVARLKAWEPILEFAYYSPESHLAPPKINPNTASIEQLTTLPLIGDNLAAAIIKSREEQGLFKNIVDFKGRLCLGAQEISQLMHFFQF</sequence>
<dbReference type="PANTHER" id="PTHR21180:SF32">
    <property type="entry name" value="ENDONUCLEASE_EXONUCLEASE_PHOSPHATASE FAMILY DOMAIN-CONTAINING PROTEIN 1"/>
    <property type="match status" value="1"/>
</dbReference>
<gene>
    <name evidence="1" type="ORF">N44_02766</name>
</gene>
<dbReference type="InterPro" id="IPR051675">
    <property type="entry name" value="Endo/Exo/Phosphatase_dom_1"/>
</dbReference>
<comment type="caution">
    <text evidence="1">The sequence shown here is derived from an EMBL/GenBank/DDBJ whole genome shotgun (WGS) entry which is preliminary data.</text>
</comment>
<dbReference type="EMBL" id="BBPA01000053">
    <property type="protein sequence ID" value="GAL94186.1"/>
    <property type="molecule type" value="Genomic_DNA"/>
</dbReference>
<dbReference type="PANTHER" id="PTHR21180">
    <property type="entry name" value="ENDONUCLEASE/EXONUCLEASE/PHOSPHATASE FAMILY DOMAIN-CONTAINING PROTEIN 1"/>
    <property type="match status" value="1"/>
</dbReference>
<dbReference type="GO" id="GO:0015628">
    <property type="term" value="P:protein secretion by the type II secretion system"/>
    <property type="evidence" value="ECO:0007669"/>
    <property type="project" value="TreeGrafter"/>
</dbReference>
<dbReference type="Proteomes" id="UP000030321">
    <property type="component" value="Unassembled WGS sequence"/>
</dbReference>
<dbReference type="SUPFAM" id="SSF47781">
    <property type="entry name" value="RuvA domain 2-like"/>
    <property type="match status" value="2"/>
</dbReference>
<dbReference type="GO" id="GO:0015627">
    <property type="term" value="C:type II protein secretion system complex"/>
    <property type="evidence" value="ECO:0007669"/>
    <property type="project" value="TreeGrafter"/>
</dbReference>
<name>A0A0A1VY21_MICAE</name>
<dbReference type="AlphaFoldDB" id="A0A0A1VY21"/>
<dbReference type="Pfam" id="PF12836">
    <property type="entry name" value="HHH_3"/>
    <property type="match status" value="1"/>
</dbReference>
<organism evidence="1 2">
    <name type="scientific">Microcystis aeruginosa NIES-44</name>
    <dbReference type="NCBI Taxonomy" id="449439"/>
    <lineage>
        <taxon>Bacteria</taxon>
        <taxon>Bacillati</taxon>
        <taxon>Cyanobacteriota</taxon>
        <taxon>Cyanophyceae</taxon>
        <taxon>Oscillatoriophycideae</taxon>
        <taxon>Chroococcales</taxon>
        <taxon>Microcystaceae</taxon>
        <taxon>Microcystis</taxon>
    </lineage>
</organism>
<proteinExistence type="predicted"/>
<reference evidence="2" key="1">
    <citation type="journal article" date="2015" name="Genome">
        <title>Whole Genome Sequence of the Non-Microcystin-Producing Microcystis aeruginosa Strain NIES-44.</title>
        <authorList>
            <person name="Okano K."/>
            <person name="Miyata N."/>
            <person name="Ozaki Y."/>
        </authorList>
    </citation>
    <scope>NUCLEOTIDE SEQUENCE [LARGE SCALE GENOMIC DNA]</scope>
    <source>
        <strain evidence="2">NIES-44</strain>
    </source>
</reference>
<dbReference type="InterPro" id="IPR010994">
    <property type="entry name" value="RuvA_2-like"/>
</dbReference>